<feature type="transmembrane region" description="Helical" evidence="1">
    <location>
        <begin position="138"/>
        <end position="157"/>
    </location>
</feature>
<evidence type="ECO:0000313" key="2">
    <source>
        <dbReference type="EMBL" id="CAD2208884.1"/>
    </source>
</evidence>
<feature type="transmembrane region" description="Helical" evidence="1">
    <location>
        <begin position="79"/>
        <end position="102"/>
    </location>
</feature>
<protein>
    <submittedName>
        <fullName evidence="2">Uncharacterized protein</fullName>
    </submittedName>
</protein>
<keyword evidence="1" id="KW-0472">Membrane</keyword>
<comment type="caution">
    <text evidence="2">The sequence shown here is derived from an EMBL/GenBank/DDBJ whole genome shotgun (WGS) entry which is preliminary data.</text>
</comment>
<feature type="transmembrane region" description="Helical" evidence="1">
    <location>
        <begin position="20"/>
        <end position="44"/>
    </location>
</feature>
<dbReference type="Proteomes" id="UP000580250">
    <property type="component" value="Unassembled WGS sequence"/>
</dbReference>
<proteinExistence type="predicted"/>
<gene>
    <name evidence="2" type="ORF">MENT_LOCUS62980</name>
</gene>
<name>A0A6V7YBJ9_MELEN</name>
<dbReference type="AlphaFoldDB" id="A0A6V7YBJ9"/>
<keyword evidence="1" id="KW-0812">Transmembrane</keyword>
<sequence length="171" mass="19401">MSFSSSLSSFPFAFFSSSSSFSPSFSFFLSSFTSCSFFTSSIFFSESPMSFSSSSHPISPTKFDALLISLSKLNLLSPFLPILFFFVFFFDLLFFFNFPLLLDTFLVDSPSLILITSFSSFKLSSSFSKINSSFSFPLFFKFKIFKILFISFSGINFKRFSLTKLFNSNAK</sequence>
<organism evidence="2 3">
    <name type="scientific">Meloidogyne enterolobii</name>
    <name type="common">Root-knot nematode worm</name>
    <name type="synonym">Meloidogyne mayaguensis</name>
    <dbReference type="NCBI Taxonomy" id="390850"/>
    <lineage>
        <taxon>Eukaryota</taxon>
        <taxon>Metazoa</taxon>
        <taxon>Ecdysozoa</taxon>
        <taxon>Nematoda</taxon>
        <taxon>Chromadorea</taxon>
        <taxon>Rhabditida</taxon>
        <taxon>Tylenchina</taxon>
        <taxon>Tylenchomorpha</taxon>
        <taxon>Tylenchoidea</taxon>
        <taxon>Meloidogynidae</taxon>
        <taxon>Meloidogyninae</taxon>
        <taxon>Meloidogyne</taxon>
    </lineage>
</organism>
<evidence type="ECO:0000313" key="3">
    <source>
        <dbReference type="Proteomes" id="UP000580250"/>
    </source>
</evidence>
<evidence type="ECO:0000256" key="1">
    <source>
        <dbReference type="SAM" id="Phobius"/>
    </source>
</evidence>
<accession>A0A6V7YBJ9</accession>
<keyword evidence="1" id="KW-1133">Transmembrane helix</keyword>
<dbReference type="EMBL" id="CAJEWN010003906">
    <property type="protein sequence ID" value="CAD2208884.1"/>
    <property type="molecule type" value="Genomic_DNA"/>
</dbReference>
<reference evidence="2 3" key="1">
    <citation type="submission" date="2020-08" db="EMBL/GenBank/DDBJ databases">
        <authorList>
            <person name="Koutsovoulos G."/>
            <person name="Danchin GJ E."/>
        </authorList>
    </citation>
    <scope>NUCLEOTIDE SEQUENCE [LARGE SCALE GENOMIC DNA]</scope>
</reference>